<comment type="function">
    <text evidence="1">Acts as a defensive agent. Recognizes blood group fucosylated oligosaccharides including A, B, H and Lewis B-type antigens. Does not recognize Lewis A antigen and has low affinity for monovalent haptens.</text>
</comment>
<evidence type="ECO:0000259" key="8">
    <source>
        <dbReference type="PROSITE" id="PS50022"/>
    </source>
</evidence>
<dbReference type="Proteomes" id="UP000664914">
    <property type="component" value="Chromosome"/>
</dbReference>
<dbReference type="Gene3D" id="3.40.50.150">
    <property type="entry name" value="Vaccinia Virus protein VP39"/>
    <property type="match status" value="1"/>
</dbReference>
<dbReference type="GO" id="GO:0008168">
    <property type="term" value="F:methyltransferase activity"/>
    <property type="evidence" value="ECO:0007669"/>
    <property type="project" value="UniProtKB-KW"/>
</dbReference>
<evidence type="ECO:0000313" key="9">
    <source>
        <dbReference type="EMBL" id="QTH23346.1"/>
    </source>
</evidence>
<dbReference type="InterPro" id="IPR029063">
    <property type="entry name" value="SAM-dependent_MTases_sf"/>
</dbReference>
<organism evidence="9 10">
    <name type="scientific">Rhizorhabdus wittichii</name>
    <dbReference type="NCBI Taxonomy" id="160791"/>
    <lineage>
        <taxon>Bacteria</taxon>
        <taxon>Pseudomonadati</taxon>
        <taxon>Pseudomonadota</taxon>
        <taxon>Alphaproteobacteria</taxon>
        <taxon>Sphingomonadales</taxon>
        <taxon>Sphingomonadaceae</taxon>
        <taxon>Rhizorhabdus</taxon>
    </lineage>
</organism>
<dbReference type="EMBL" id="CP059319">
    <property type="protein sequence ID" value="QTH23346.1"/>
    <property type="molecule type" value="Genomic_DNA"/>
</dbReference>
<comment type="similarity">
    <text evidence="2">Belongs to the fucolectin family.</text>
</comment>
<gene>
    <name evidence="9" type="ORF">HRJ34_07560</name>
</gene>
<evidence type="ECO:0000256" key="2">
    <source>
        <dbReference type="ARBA" id="ARBA00010147"/>
    </source>
</evidence>
<keyword evidence="9" id="KW-0489">Methyltransferase</keyword>
<dbReference type="GO" id="GO:0046872">
    <property type="term" value="F:metal ion binding"/>
    <property type="evidence" value="ECO:0007669"/>
    <property type="project" value="UniProtKB-KW"/>
</dbReference>
<accession>A0A975D5L3</accession>
<keyword evidence="4" id="KW-0479">Metal-binding</keyword>
<dbReference type="Pfam" id="PF22633">
    <property type="entry name" value="F5_F8_type_C_2"/>
    <property type="match status" value="1"/>
</dbReference>
<dbReference type="InterPro" id="IPR006342">
    <property type="entry name" value="FkbM_mtfrase"/>
</dbReference>
<evidence type="ECO:0000256" key="3">
    <source>
        <dbReference type="ARBA" id="ARBA00011233"/>
    </source>
</evidence>
<dbReference type="NCBIfam" id="TIGR01444">
    <property type="entry name" value="fkbM_fam"/>
    <property type="match status" value="1"/>
</dbReference>
<reference evidence="9" key="2">
    <citation type="submission" date="2021-04" db="EMBL/GenBank/DDBJ databases">
        <title>Isolation and genomic analysis of the ibuprofen-degrading bacterium Sphingomonas strain MPO218.</title>
        <authorList>
            <person name="Aulestia M."/>
            <person name="Flores A."/>
            <person name="Mangas E.L."/>
            <person name="Perez-Pulido A.J."/>
            <person name="Santero E."/>
            <person name="Camacho E.M."/>
        </authorList>
    </citation>
    <scope>NUCLEOTIDE SEQUENCE</scope>
    <source>
        <strain evidence="9">MPO218</strain>
    </source>
</reference>
<reference evidence="9" key="1">
    <citation type="submission" date="2020-07" db="EMBL/GenBank/DDBJ databases">
        <authorList>
            <person name="Camacho E."/>
        </authorList>
    </citation>
    <scope>NUCLEOTIDE SEQUENCE</scope>
    <source>
        <strain evidence="9">MPO218</strain>
    </source>
</reference>
<dbReference type="PANTHER" id="PTHR45713:SF6">
    <property type="entry name" value="F5_8 TYPE C DOMAIN-CONTAINING PROTEIN"/>
    <property type="match status" value="1"/>
</dbReference>
<dbReference type="Gene3D" id="2.60.120.260">
    <property type="entry name" value="Galactose-binding domain-like"/>
    <property type="match status" value="1"/>
</dbReference>
<evidence type="ECO:0000256" key="7">
    <source>
        <dbReference type="ARBA" id="ARBA00023157"/>
    </source>
</evidence>
<dbReference type="PROSITE" id="PS50022">
    <property type="entry name" value="FA58C_3"/>
    <property type="match status" value="1"/>
</dbReference>
<dbReference type="SMART" id="SM00607">
    <property type="entry name" value="FTP"/>
    <property type="match status" value="1"/>
</dbReference>
<sequence length="416" mass="45556">MMERQVTLLTHDHDLALGRPAEQSSACHWSAAGSTREDAAFVVEGIIDRTDREYANHTAEELFPWWQVDLGAAYRIDMVRLFNRRSHAERLSRFTILGSVDQANWTAIHRHDGQPVLGAGDEGAAIAIDRPNLARYVRVRLDGFAPLHLRAVQVFGHLPDEKDADALAAFVARLAAERDAVVAGRTGRMLKIGNLQIFADEERYSPPIIRSLEDGGYEGPERSILYAALRPQDRVLEIGTAVGVLSMTAASIVGPESVATYEANPYILEDARRNFAANGFGAIRSTNAVLQARAKMAEVPPTMPFALSRDFWASRLGATIGDPDIVEVVDIPTASLEDAIEAHRANVLVCDIEGGEAGLLLEADLSAIDTIVIETHYWAAGRRAISDLIRKFVSDGFDLDLDLSAHHVSCFRRGLS</sequence>
<dbReference type="AlphaFoldDB" id="A0A975D5L3"/>
<dbReference type="InterPro" id="IPR008979">
    <property type="entry name" value="Galactose-bd-like_sf"/>
</dbReference>
<dbReference type="InterPro" id="IPR051941">
    <property type="entry name" value="BG_Antigen-Binding_Lectin"/>
</dbReference>
<dbReference type="GO" id="GO:0010185">
    <property type="term" value="P:regulation of cellular defense response"/>
    <property type="evidence" value="ECO:0007669"/>
    <property type="project" value="UniProtKB-ARBA"/>
</dbReference>
<dbReference type="PANTHER" id="PTHR45713">
    <property type="entry name" value="FTP DOMAIN-CONTAINING PROTEIN"/>
    <property type="match status" value="1"/>
</dbReference>
<dbReference type="InterPro" id="IPR006585">
    <property type="entry name" value="FTP1"/>
</dbReference>
<keyword evidence="7" id="KW-1015">Disulfide bond</keyword>
<evidence type="ECO:0000256" key="6">
    <source>
        <dbReference type="ARBA" id="ARBA00022837"/>
    </source>
</evidence>
<feature type="domain" description="F5/8 type C" evidence="8">
    <location>
        <begin position="1"/>
        <end position="157"/>
    </location>
</feature>
<name>A0A975D5L3_9SPHN</name>
<dbReference type="InterPro" id="IPR000421">
    <property type="entry name" value="FA58C"/>
</dbReference>
<dbReference type="GO" id="GO:0032259">
    <property type="term" value="P:methylation"/>
    <property type="evidence" value="ECO:0007669"/>
    <property type="project" value="UniProtKB-KW"/>
</dbReference>
<proteinExistence type="inferred from homology"/>
<evidence type="ECO:0000256" key="5">
    <source>
        <dbReference type="ARBA" id="ARBA00022734"/>
    </source>
</evidence>
<keyword evidence="9" id="KW-0808">Transferase</keyword>
<keyword evidence="5" id="KW-0430">Lectin</keyword>
<evidence type="ECO:0000256" key="4">
    <source>
        <dbReference type="ARBA" id="ARBA00022723"/>
    </source>
</evidence>
<protein>
    <submittedName>
        <fullName evidence="9">FkbM family methyltransferase</fullName>
    </submittedName>
</protein>
<comment type="subunit">
    <text evidence="3">Homotrimer.</text>
</comment>
<dbReference type="SUPFAM" id="SSF53335">
    <property type="entry name" value="S-adenosyl-L-methionine-dependent methyltransferases"/>
    <property type="match status" value="1"/>
</dbReference>
<keyword evidence="6" id="KW-0106">Calcium</keyword>
<dbReference type="GO" id="GO:0042806">
    <property type="term" value="F:fucose binding"/>
    <property type="evidence" value="ECO:0007669"/>
    <property type="project" value="UniProtKB-ARBA"/>
</dbReference>
<dbReference type="SUPFAM" id="SSF49785">
    <property type="entry name" value="Galactose-binding domain-like"/>
    <property type="match status" value="1"/>
</dbReference>
<evidence type="ECO:0000313" key="10">
    <source>
        <dbReference type="Proteomes" id="UP000664914"/>
    </source>
</evidence>
<evidence type="ECO:0000256" key="1">
    <source>
        <dbReference type="ARBA" id="ARBA00002219"/>
    </source>
</evidence>